<keyword evidence="1" id="KW-0732">Signal</keyword>
<accession>A0A1L9RKX1</accession>
<dbReference type="RefSeq" id="XP_040689262.1">
    <property type="nucleotide sequence ID" value="XM_040835403.1"/>
</dbReference>
<organism evidence="2 3">
    <name type="scientific">Aspergillus wentii DTO 134E9</name>
    <dbReference type="NCBI Taxonomy" id="1073089"/>
    <lineage>
        <taxon>Eukaryota</taxon>
        <taxon>Fungi</taxon>
        <taxon>Dikarya</taxon>
        <taxon>Ascomycota</taxon>
        <taxon>Pezizomycotina</taxon>
        <taxon>Eurotiomycetes</taxon>
        <taxon>Eurotiomycetidae</taxon>
        <taxon>Eurotiales</taxon>
        <taxon>Aspergillaceae</taxon>
        <taxon>Aspergillus</taxon>
        <taxon>Aspergillus subgen. Cremei</taxon>
    </lineage>
</organism>
<keyword evidence="3" id="KW-1185">Reference proteome</keyword>
<dbReference type="Proteomes" id="UP000184383">
    <property type="component" value="Unassembled WGS sequence"/>
</dbReference>
<protein>
    <submittedName>
        <fullName evidence="2">Uncharacterized protein</fullName>
    </submittedName>
</protein>
<feature type="chain" id="PRO_5012860662" evidence="1">
    <location>
        <begin position="28"/>
        <end position="72"/>
    </location>
</feature>
<dbReference type="VEuPathDB" id="FungiDB:ASPWEDRAFT_40790"/>
<reference evidence="3" key="1">
    <citation type="journal article" date="2017" name="Genome Biol.">
        <title>Comparative genomics reveals high biological diversity and specific adaptations in the industrially and medically important fungal genus Aspergillus.</title>
        <authorList>
            <person name="de Vries R.P."/>
            <person name="Riley R."/>
            <person name="Wiebenga A."/>
            <person name="Aguilar-Osorio G."/>
            <person name="Amillis S."/>
            <person name="Uchima C.A."/>
            <person name="Anderluh G."/>
            <person name="Asadollahi M."/>
            <person name="Askin M."/>
            <person name="Barry K."/>
            <person name="Battaglia E."/>
            <person name="Bayram O."/>
            <person name="Benocci T."/>
            <person name="Braus-Stromeyer S.A."/>
            <person name="Caldana C."/>
            <person name="Canovas D."/>
            <person name="Cerqueira G.C."/>
            <person name="Chen F."/>
            <person name="Chen W."/>
            <person name="Choi C."/>
            <person name="Clum A."/>
            <person name="Dos Santos R.A."/>
            <person name="Damasio A.R."/>
            <person name="Diallinas G."/>
            <person name="Emri T."/>
            <person name="Fekete E."/>
            <person name="Flipphi M."/>
            <person name="Freyberg S."/>
            <person name="Gallo A."/>
            <person name="Gournas C."/>
            <person name="Habgood R."/>
            <person name="Hainaut M."/>
            <person name="Harispe M.L."/>
            <person name="Henrissat B."/>
            <person name="Hilden K.S."/>
            <person name="Hope R."/>
            <person name="Hossain A."/>
            <person name="Karabika E."/>
            <person name="Karaffa L."/>
            <person name="Karanyi Z."/>
            <person name="Krasevec N."/>
            <person name="Kuo A."/>
            <person name="Kusch H."/>
            <person name="LaButti K."/>
            <person name="Lagendijk E.L."/>
            <person name="Lapidus A."/>
            <person name="Levasseur A."/>
            <person name="Lindquist E."/>
            <person name="Lipzen A."/>
            <person name="Logrieco A.F."/>
            <person name="MacCabe A."/>
            <person name="Maekelae M.R."/>
            <person name="Malavazi I."/>
            <person name="Melin P."/>
            <person name="Meyer V."/>
            <person name="Mielnichuk N."/>
            <person name="Miskei M."/>
            <person name="Molnar A.P."/>
            <person name="Mule G."/>
            <person name="Ngan C.Y."/>
            <person name="Orejas M."/>
            <person name="Orosz E."/>
            <person name="Ouedraogo J.P."/>
            <person name="Overkamp K.M."/>
            <person name="Park H.-S."/>
            <person name="Perrone G."/>
            <person name="Piumi F."/>
            <person name="Punt P.J."/>
            <person name="Ram A.F."/>
            <person name="Ramon A."/>
            <person name="Rauscher S."/>
            <person name="Record E."/>
            <person name="Riano-Pachon D.M."/>
            <person name="Robert V."/>
            <person name="Roehrig J."/>
            <person name="Ruller R."/>
            <person name="Salamov A."/>
            <person name="Salih N.S."/>
            <person name="Samson R.A."/>
            <person name="Sandor E."/>
            <person name="Sanguinetti M."/>
            <person name="Schuetze T."/>
            <person name="Sepcic K."/>
            <person name="Shelest E."/>
            <person name="Sherlock G."/>
            <person name="Sophianopoulou V."/>
            <person name="Squina F.M."/>
            <person name="Sun H."/>
            <person name="Susca A."/>
            <person name="Todd R.B."/>
            <person name="Tsang A."/>
            <person name="Unkles S.E."/>
            <person name="van de Wiele N."/>
            <person name="van Rossen-Uffink D."/>
            <person name="Oliveira J.V."/>
            <person name="Vesth T.C."/>
            <person name="Visser J."/>
            <person name="Yu J.-H."/>
            <person name="Zhou M."/>
            <person name="Andersen M.R."/>
            <person name="Archer D.B."/>
            <person name="Baker S.E."/>
            <person name="Benoit I."/>
            <person name="Brakhage A.A."/>
            <person name="Braus G.H."/>
            <person name="Fischer R."/>
            <person name="Frisvad J.C."/>
            <person name="Goldman G.H."/>
            <person name="Houbraken J."/>
            <person name="Oakley B."/>
            <person name="Pocsi I."/>
            <person name="Scazzocchio C."/>
            <person name="Seiboth B."/>
            <person name="vanKuyk P.A."/>
            <person name="Wortman J."/>
            <person name="Dyer P.S."/>
            <person name="Grigoriev I.V."/>
        </authorList>
    </citation>
    <scope>NUCLEOTIDE SEQUENCE [LARGE SCALE GENOMIC DNA]</scope>
    <source>
        <strain evidence="3">DTO 134E9</strain>
    </source>
</reference>
<dbReference type="GeneID" id="63751251"/>
<evidence type="ECO:0000313" key="2">
    <source>
        <dbReference type="EMBL" id="OJJ35586.1"/>
    </source>
</evidence>
<evidence type="ECO:0000256" key="1">
    <source>
        <dbReference type="SAM" id="SignalP"/>
    </source>
</evidence>
<sequence>MTPNGNHLMMMMMIIGIIIIAIQLSASSSATSASPFSNPASSTFLPTPRNYLEQCDSFHLRNRKTLMLGVFN</sequence>
<proteinExistence type="predicted"/>
<evidence type="ECO:0000313" key="3">
    <source>
        <dbReference type="Proteomes" id="UP000184383"/>
    </source>
</evidence>
<dbReference type="EMBL" id="KV878212">
    <property type="protein sequence ID" value="OJJ35586.1"/>
    <property type="molecule type" value="Genomic_DNA"/>
</dbReference>
<gene>
    <name evidence="2" type="ORF">ASPWEDRAFT_40790</name>
</gene>
<dbReference type="AlphaFoldDB" id="A0A1L9RKX1"/>
<name>A0A1L9RKX1_ASPWE</name>
<feature type="signal peptide" evidence="1">
    <location>
        <begin position="1"/>
        <end position="27"/>
    </location>
</feature>